<evidence type="ECO:0000313" key="1">
    <source>
        <dbReference type="EMBL" id="KAK3024104.1"/>
    </source>
</evidence>
<evidence type="ECO:0000313" key="2">
    <source>
        <dbReference type="Proteomes" id="UP001188597"/>
    </source>
</evidence>
<dbReference type="Proteomes" id="UP001188597">
    <property type="component" value="Unassembled WGS sequence"/>
</dbReference>
<gene>
    <name evidence="1" type="ORF">RJ639_044206</name>
</gene>
<sequence length="80" mass="9496">MPTVRRDARVNEEVHGKCLTKWARYGGCVPAMLEALETVRDLDEAFRPWEESLSNKERSIILKEQSGWERALEIFEWFKR</sequence>
<comment type="caution">
    <text evidence="1">The sequence shown here is derived from an EMBL/GenBank/DDBJ whole genome shotgun (WGS) entry which is preliminary data.</text>
</comment>
<proteinExistence type="predicted"/>
<dbReference type="EMBL" id="JAVXUP010000618">
    <property type="protein sequence ID" value="KAK3024104.1"/>
    <property type="molecule type" value="Genomic_DNA"/>
</dbReference>
<name>A0AA89B0F2_9ASTE</name>
<organism evidence="1 2">
    <name type="scientific">Escallonia herrerae</name>
    <dbReference type="NCBI Taxonomy" id="1293975"/>
    <lineage>
        <taxon>Eukaryota</taxon>
        <taxon>Viridiplantae</taxon>
        <taxon>Streptophyta</taxon>
        <taxon>Embryophyta</taxon>
        <taxon>Tracheophyta</taxon>
        <taxon>Spermatophyta</taxon>
        <taxon>Magnoliopsida</taxon>
        <taxon>eudicotyledons</taxon>
        <taxon>Gunneridae</taxon>
        <taxon>Pentapetalae</taxon>
        <taxon>asterids</taxon>
        <taxon>campanulids</taxon>
        <taxon>Escalloniales</taxon>
        <taxon>Escalloniaceae</taxon>
        <taxon>Escallonia</taxon>
    </lineage>
</organism>
<reference evidence="1" key="1">
    <citation type="submission" date="2022-12" db="EMBL/GenBank/DDBJ databases">
        <title>Draft genome assemblies for two species of Escallonia (Escalloniales).</title>
        <authorList>
            <person name="Chanderbali A."/>
            <person name="Dervinis C."/>
            <person name="Anghel I."/>
            <person name="Soltis D."/>
            <person name="Soltis P."/>
            <person name="Zapata F."/>
        </authorList>
    </citation>
    <scope>NUCLEOTIDE SEQUENCE</scope>
    <source>
        <strain evidence="1">UCBG64.0493</strain>
        <tissue evidence="1">Leaf</tissue>
    </source>
</reference>
<accession>A0AA89B0F2</accession>
<keyword evidence="2" id="KW-1185">Reference proteome</keyword>
<dbReference type="AlphaFoldDB" id="A0AA89B0F2"/>
<protein>
    <submittedName>
        <fullName evidence="1">Uncharacterized protein</fullName>
    </submittedName>
</protein>